<evidence type="ECO:0000256" key="7">
    <source>
        <dbReference type="ARBA" id="ARBA00022764"/>
    </source>
</evidence>
<dbReference type="OrthoDB" id="9793396at2"/>
<evidence type="ECO:0000256" key="8">
    <source>
        <dbReference type="ARBA" id="ARBA00022833"/>
    </source>
</evidence>
<dbReference type="GO" id="GO:0046872">
    <property type="term" value="F:metal ion binding"/>
    <property type="evidence" value="ECO:0007669"/>
    <property type="project" value="UniProtKB-KW"/>
</dbReference>
<evidence type="ECO:0000256" key="13">
    <source>
        <dbReference type="SAM" id="MobiDB-lite"/>
    </source>
</evidence>
<dbReference type="InterPro" id="IPR006127">
    <property type="entry name" value="ZnuA-like"/>
</dbReference>
<dbReference type="SUPFAM" id="SSF53807">
    <property type="entry name" value="Helical backbone' metal receptor"/>
    <property type="match status" value="1"/>
</dbReference>
<feature type="signal peptide" evidence="14">
    <location>
        <begin position="1"/>
        <end position="24"/>
    </location>
</feature>
<sequence length="371" mass="40889">MKRKLITTLAATLVGLGLSLPAHAEPPRVVASIVPLHSLAASVMDGVAEPKRLLPGGASPHTYNLRPSEADMLSKAELVIWVGPELESFLERPLRNLAADAEVLEVAGLEGIRLLDTRDGGQWDSHHHHHDGGDDHNHGHDDHHDHGHDHDDQHDHGHSDDHDHGHGHNGDHGHAHDDEHGHGHGHDHDGDHGHDHHHGEHDMHLWLSPDVARAFVTALSEKLKAMDPDNAATYRDNAEATLSRIDELDNRLAERLAPLADHAYLVFHDAYQYFEAHYGLSPVGSVTVNPERQPSARRLSELRQRIRDTDARCVFAEPQFRPSLVETLVEDTDAEGGVLDPLGAELAPGPDAWFELMENMASDLEACLARD</sequence>
<proteinExistence type="inferred from homology"/>
<keyword evidence="7" id="KW-0574">Periplasm</keyword>
<keyword evidence="16" id="KW-1185">Reference proteome</keyword>
<evidence type="ECO:0000256" key="11">
    <source>
        <dbReference type="ARBA" id="ARBA00023157"/>
    </source>
</evidence>
<dbReference type="InterPro" id="IPR050492">
    <property type="entry name" value="Bact_metal-bind_prot9"/>
</dbReference>
<dbReference type="Proteomes" id="UP000275461">
    <property type="component" value="Unassembled WGS sequence"/>
</dbReference>
<keyword evidence="4" id="KW-0813">Transport</keyword>
<comment type="caution">
    <text evidence="15">The sequence shown here is derived from an EMBL/GenBank/DDBJ whole genome shotgun (WGS) entry which is preliminary data.</text>
</comment>
<feature type="region of interest" description="Disordered" evidence="13">
    <location>
        <begin position="122"/>
        <end position="201"/>
    </location>
</feature>
<keyword evidence="8" id="KW-0862">Zinc</keyword>
<dbReference type="Gene3D" id="3.40.50.1980">
    <property type="entry name" value="Nitrogenase molybdenum iron protein domain"/>
    <property type="match status" value="3"/>
</dbReference>
<evidence type="ECO:0000256" key="4">
    <source>
        <dbReference type="ARBA" id="ARBA00022448"/>
    </source>
</evidence>
<accession>A0A498C3S7</accession>
<evidence type="ECO:0000256" key="3">
    <source>
        <dbReference type="ARBA" id="ARBA00015915"/>
    </source>
</evidence>
<dbReference type="EMBL" id="RCDA01000001">
    <property type="protein sequence ID" value="RLK50162.1"/>
    <property type="molecule type" value="Genomic_DNA"/>
</dbReference>
<dbReference type="PANTHER" id="PTHR42953:SF3">
    <property type="entry name" value="HIGH-AFFINITY ZINC UPTAKE SYSTEM PROTEIN ZNUA"/>
    <property type="match status" value="1"/>
</dbReference>
<keyword evidence="6 14" id="KW-0732">Signal</keyword>
<reference evidence="15 16" key="1">
    <citation type="submission" date="2018-10" db="EMBL/GenBank/DDBJ databases">
        <title>Genomic Encyclopedia of Type Strains, Phase IV (KMG-IV): sequencing the most valuable type-strain genomes for metagenomic binning, comparative biology and taxonomic classification.</title>
        <authorList>
            <person name="Goeker M."/>
        </authorList>
    </citation>
    <scope>NUCLEOTIDE SEQUENCE [LARGE SCALE GENOMIC DNA]</scope>
    <source>
        <strain evidence="15 16">DSM 12769</strain>
    </source>
</reference>
<evidence type="ECO:0000256" key="14">
    <source>
        <dbReference type="SAM" id="SignalP"/>
    </source>
</evidence>
<keyword evidence="5" id="KW-0479">Metal-binding</keyword>
<gene>
    <name evidence="15" type="ORF">DFR31_0051</name>
</gene>
<dbReference type="GO" id="GO:0006829">
    <property type="term" value="P:zinc ion transport"/>
    <property type="evidence" value="ECO:0007669"/>
    <property type="project" value="UniProtKB-KW"/>
</dbReference>
<keyword evidence="9" id="KW-0864">Zinc transport</keyword>
<organism evidence="15 16">
    <name type="scientific">Alkalispirillum mobile</name>
    <dbReference type="NCBI Taxonomy" id="85925"/>
    <lineage>
        <taxon>Bacteria</taxon>
        <taxon>Pseudomonadati</taxon>
        <taxon>Pseudomonadota</taxon>
        <taxon>Gammaproteobacteria</taxon>
        <taxon>Chromatiales</taxon>
        <taxon>Ectothiorhodospiraceae</taxon>
        <taxon>Alkalispirillum</taxon>
    </lineage>
</organism>
<dbReference type="AlphaFoldDB" id="A0A498C3S7"/>
<evidence type="ECO:0000256" key="1">
    <source>
        <dbReference type="ARBA" id="ARBA00004418"/>
    </source>
</evidence>
<comment type="function">
    <text evidence="12">Part of the ATP-binding cassette (ABC) transport system ZnuABC involved in zinc import. Binds zinc with high affinity and specificity and delivers it to the membrane permease for translocation into the cytoplasm.</text>
</comment>
<keyword evidence="10" id="KW-0406">Ion transport</keyword>
<dbReference type="Pfam" id="PF01297">
    <property type="entry name" value="ZnuA"/>
    <property type="match status" value="1"/>
</dbReference>
<protein>
    <recommendedName>
        <fullName evidence="3">High-affinity zinc uptake system protein ZnuA</fullName>
    </recommendedName>
</protein>
<evidence type="ECO:0000256" key="5">
    <source>
        <dbReference type="ARBA" id="ARBA00022723"/>
    </source>
</evidence>
<dbReference type="InterPro" id="IPR035520">
    <property type="entry name" value="ZnuA"/>
</dbReference>
<evidence type="ECO:0000256" key="9">
    <source>
        <dbReference type="ARBA" id="ARBA00022906"/>
    </source>
</evidence>
<comment type="subcellular location">
    <subcellularLocation>
        <location evidence="1">Periplasm</location>
    </subcellularLocation>
</comment>
<evidence type="ECO:0000256" key="10">
    <source>
        <dbReference type="ARBA" id="ARBA00023065"/>
    </source>
</evidence>
<name>A0A498C3S7_9GAMM</name>
<evidence type="ECO:0000313" key="16">
    <source>
        <dbReference type="Proteomes" id="UP000275461"/>
    </source>
</evidence>
<dbReference type="NCBIfam" id="NF007091">
    <property type="entry name" value="PRK09545.1"/>
    <property type="match status" value="1"/>
</dbReference>
<dbReference type="CDD" id="cd01019">
    <property type="entry name" value="ZnuA"/>
    <property type="match status" value="1"/>
</dbReference>
<keyword evidence="11" id="KW-1015">Disulfide bond</keyword>
<dbReference type="GO" id="GO:0042597">
    <property type="term" value="C:periplasmic space"/>
    <property type="evidence" value="ECO:0007669"/>
    <property type="project" value="UniProtKB-SubCell"/>
</dbReference>
<comment type="similarity">
    <text evidence="2">Belongs to the bacterial solute-binding protein 9 family.</text>
</comment>
<feature type="chain" id="PRO_5019712021" description="High-affinity zinc uptake system protein ZnuA" evidence="14">
    <location>
        <begin position="25"/>
        <end position="371"/>
    </location>
</feature>
<dbReference type="PANTHER" id="PTHR42953">
    <property type="entry name" value="HIGH-AFFINITY ZINC UPTAKE SYSTEM PROTEIN ZNUA-RELATED"/>
    <property type="match status" value="1"/>
</dbReference>
<evidence type="ECO:0000256" key="12">
    <source>
        <dbReference type="ARBA" id="ARBA00045516"/>
    </source>
</evidence>
<evidence type="ECO:0000256" key="2">
    <source>
        <dbReference type="ARBA" id="ARBA00011028"/>
    </source>
</evidence>
<dbReference type="RefSeq" id="WP_121440671.1">
    <property type="nucleotide sequence ID" value="NZ_RCDA01000001.1"/>
</dbReference>
<evidence type="ECO:0000256" key="6">
    <source>
        <dbReference type="ARBA" id="ARBA00022729"/>
    </source>
</evidence>
<evidence type="ECO:0000313" key="15">
    <source>
        <dbReference type="EMBL" id="RLK50162.1"/>
    </source>
</evidence>